<reference evidence="1 2" key="1">
    <citation type="journal article" date="2015" name="Genome Announc.">
        <title>Expanding the biotechnology potential of lactobacilli through comparative genomics of 213 strains and associated genera.</title>
        <authorList>
            <person name="Sun Z."/>
            <person name="Harris H.M."/>
            <person name="McCann A."/>
            <person name="Guo C."/>
            <person name="Argimon S."/>
            <person name="Zhang W."/>
            <person name="Yang X."/>
            <person name="Jeffery I.B."/>
            <person name="Cooney J.C."/>
            <person name="Kagawa T.F."/>
            <person name="Liu W."/>
            <person name="Song Y."/>
            <person name="Salvetti E."/>
            <person name="Wrobel A."/>
            <person name="Rasinkangas P."/>
            <person name="Parkhill J."/>
            <person name="Rea M.C."/>
            <person name="O'Sullivan O."/>
            <person name="Ritari J."/>
            <person name="Douillard F.P."/>
            <person name="Paul Ross R."/>
            <person name="Yang R."/>
            <person name="Briner A.E."/>
            <person name="Felis G.E."/>
            <person name="de Vos W.M."/>
            <person name="Barrangou R."/>
            <person name="Klaenhammer T.R."/>
            <person name="Caufield P.W."/>
            <person name="Cui Y."/>
            <person name="Zhang H."/>
            <person name="O'Toole P.W."/>
        </authorList>
    </citation>
    <scope>NUCLEOTIDE SEQUENCE [LARGE SCALE GENOMIC DNA]</scope>
    <source>
        <strain evidence="1 2">DSM 4864</strain>
    </source>
</reference>
<dbReference type="Gene3D" id="1.10.1510.10">
    <property type="entry name" value="Uncharacterised protein YqeY/AIM41 PF09424, N-terminal domain"/>
    <property type="match status" value="1"/>
</dbReference>
<evidence type="ECO:0000313" key="2">
    <source>
        <dbReference type="Proteomes" id="UP000050973"/>
    </source>
</evidence>
<dbReference type="InterPro" id="IPR019004">
    <property type="entry name" value="YqeY/Aim41"/>
</dbReference>
<dbReference type="Gene3D" id="1.10.10.410">
    <property type="match status" value="1"/>
</dbReference>
<name>A0A0R1WGE3_9LACO</name>
<evidence type="ECO:0000313" key="1">
    <source>
        <dbReference type="EMBL" id="KRM17114.1"/>
    </source>
</evidence>
<dbReference type="Proteomes" id="UP000050973">
    <property type="component" value="Unassembled WGS sequence"/>
</dbReference>
<organism evidence="1 2">
    <name type="scientific">Limosilactobacillus oris DSM 4864</name>
    <dbReference type="NCBI Taxonomy" id="1423779"/>
    <lineage>
        <taxon>Bacteria</taxon>
        <taxon>Bacillati</taxon>
        <taxon>Bacillota</taxon>
        <taxon>Bacilli</taxon>
        <taxon>Lactobacillales</taxon>
        <taxon>Lactobacillaceae</taxon>
        <taxon>Limosilactobacillus</taxon>
    </lineage>
</organism>
<dbReference type="EMBL" id="AZGE01000001">
    <property type="protein sequence ID" value="KRM17114.1"/>
    <property type="molecule type" value="Genomic_DNA"/>
</dbReference>
<dbReference type="GO" id="GO:0016884">
    <property type="term" value="F:carbon-nitrogen ligase activity, with glutamine as amido-N-donor"/>
    <property type="evidence" value="ECO:0007669"/>
    <property type="project" value="InterPro"/>
</dbReference>
<dbReference type="InterPro" id="IPR023168">
    <property type="entry name" value="GatB_Yqey_C_2"/>
</dbReference>
<proteinExistence type="predicted"/>
<dbReference type="SUPFAM" id="SSF89095">
    <property type="entry name" value="GatB/YqeY motif"/>
    <property type="match status" value="1"/>
</dbReference>
<dbReference type="PANTHER" id="PTHR28055:SF1">
    <property type="entry name" value="ALTERED INHERITANCE OF MITOCHONDRIA PROTEIN 41, MITOCHONDRIAL"/>
    <property type="match status" value="1"/>
</dbReference>
<protein>
    <submittedName>
        <fullName evidence="1">Yqey-like protein</fullName>
    </submittedName>
</protein>
<comment type="caution">
    <text evidence="1">The sequence shown here is derived from an EMBL/GenBank/DDBJ whole genome shotgun (WGS) entry which is preliminary data.</text>
</comment>
<dbReference type="InterPro" id="IPR042184">
    <property type="entry name" value="YqeY/Aim41_N"/>
</dbReference>
<dbReference type="InterPro" id="IPR003789">
    <property type="entry name" value="Asn/Gln_tRNA_amidoTrase-B-like"/>
</dbReference>
<accession>A0A0R1WGE3</accession>
<dbReference type="PANTHER" id="PTHR28055">
    <property type="entry name" value="ALTERED INHERITANCE OF MITOCHONDRIA PROTEIN 41, MITOCHONDRIAL"/>
    <property type="match status" value="1"/>
</dbReference>
<sequence length="152" mass="16623">MDRMSLLQDLTSDMVSAMKSRDKETLAVVRMLKAAVQNAQIEAGHDLTPDEEVAVMSREYKQRKESLAEFEKAGRQDLVDKTNHELTVVEKYLPKQLSADDVNKIVQETIAAVGASSMKDFGKVMGAVMPKVKGQADGKVVNQAVKAALSSN</sequence>
<dbReference type="PATRIC" id="fig|1423779.3.peg.280"/>
<dbReference type="Pfam" id="PF09424">
    <property type="entry name" value="YqeY"/>
    <property type="match status" value="1"/>
</dbReference>
<dbReference type="AlphaFoldDB" id="A0A0R1WGE3"/>
<gene>
    <name evidence="1" type="ORF">FC49_GL000276</name>
</gene>